<keyword evidence="1" id="KW-0472">Membrane</keyword>
<feature type="transmembrane region" description="Helical" evidence="1">
    <location>
        <begin position="12"/>
        <end position="38"/>
    </location>
</feature>
<dbReference type="RefSeq" id="WP_344305153.1">
    <property type="nucleotide sequence ID" value="NZ_BAAAQQ010000013.1"/>
</dbReference>
<name>A0ABN2YU13_9ACTN</name>
<sequence>MSAPTRADRTRQVAVTLAEVFCVLGTLVGTGVLGTRVAESSGGALAADATLLAPAGPAFSIWSVIYAGLAAYAVWQWLPSVATSERARATGWPAALSMVLNAGWLLVTQQGWVWISVGVILALAVTLALLVARLTRLPASGRTDRVLLDGTFGLYLGWVTAASFANVAAALATTGLQVSRATAELAAAGGLVLAAAVGILLARELGARWPVAAALVWALGWIVVGRTTDRPESAVTAAAAAAAAVLVVVATARLRSRQVPTR</sequence>
<dbReference type="Proteomes" id="UP001500575">
    <property type="component" value="Unassembled WGS sequence"/>
</dbReference>
<feature type="transmembrane region" description="Helical" evidence="1">
    <location>
        <begin position="58"/>
        <end position="78"/>
    </location>
</feature>
<organism evidence="2 3">
    <name type="scientific">Nocardioides bigeumensis</name>
    <dbReference type="NCBI Taxonomy" id="433657"/>
    <lineage>
        <taxon>Bacteria</taxon>
        <taxon>Bacillati</taxon>
        <taxon>Actinomycetota</taxon>
        <taxon>Actinomycetes</taxon>
        <taxon>Propionibacteriales</taxon>
        <taxon>Nocardioidaceae</taxon>
        <taxon>Nocardioides</taxon>
    </lineage>
</organism>
<comment type="caution">
    <text evidence="2">The sequence shown here is derived from an EMBL/GenBank/DDBJ whole genome shotgun (WGS) entry which is preliminary data.</text>
</comment>
<accession>A0ABN2YU13</accession>
<evidence type="ECO:0000256" key="1">
    <source>
        <dbReference type="SAM" id="Phobius"/>
    </source>
</evidence>
<reference evidence="2 3" key="1">
    <citation type="journal article" date="2019" name="Int. J. Syst. Evol. Microbiol.">
        <title>The Global Catalogue of Microorganisms (GCM) 10K type strain sequencing project: providing services to taxonomists for standard genome sequencing and annotation.</title>
        <authorList>
            <consortium name="The Broad Institute Genomics Platform"/>
            <consortium name="The Broad Institute Genome Sequencing Center for Infectious Disease"/>
            <person name="Wu L."/>
            <person name="Ma J."/>
        </authorList>
    </citation>
    <scope>NUCLEOTIDE SEQUENCE [LARGE SCALE GENOMIC DNA]</scope>
    <source>
        <strain evidence="2 3">JCM 16021</strain>
    </source>
</reference>
<dbReference type="InterPro" id="IPR038330">
    <property type="entry name" value="TspO/MBR-related_sf"/>
</dbReference>
<feature type="transmembrane region" description="Helical" evidence="1">
    <location>
        <begin position="234"/>
        <end position="254"/>
    </location>
</feature>
<dbReference type="PANTHER" id="PTHR33802">
    <property type="entry name" value="SI:CH211-161H7.5-RELATED"/>
    <property type="match status" value="1"/>
</dbReference>
<keyword evidence="1" id="KW-1133">Transmembrane helix</keyword>
<dbReference type="PANTHER" id="PTHR33802:SF1">
    <property type="entry name" value="XK-RELATED PROTEIN"/>
    <property type="match status" value="1"/>
</dbReference>
<dbReference type="EMBL" id="BAAAQQ010000013">
    <property type="protein sequence ID" value="GAA2131692.1"/>
    <property type="molecule type" value="Genomic_DNA"/>
</dbReference>
<evidence type="ECO:0000313" key="2">
    <source>
        <dbReference type="EMBL" id="GAA2131692.1"/>
    </source>
</evidence>
<feature type="transmembrane region" description="Helical" evidence="1">
    <location>
        <begin position="209"/>
        <end position="228"/>
    </location>
</feature>
<feature type="transmembrane region" description="Helical" evidence="1">
    <location>
        <begin position="185"/>
        <end position="202"/>
    </location>
</feature>
<keyword evidence="1" id="KW-0812">Transmembrane</keyword>
<feature type="transmembrane region" description="Helical" evidence="1">
    <location>
        <begin position="90"/>
        <end position="107"/>
    </location>
</feature>
<protein>
    <submittedName>
        <fullName evidence="2">Tryptophan-rich sensory protein</fullName>
    </submittedName>
</protein>
<feature type="transmembrane region" description="Helical" evidence="1">
    <location>
        <begin position="113"/>
        <end position="132"/>
    </location>
</feature>
<keyword evidence="3" id="KW-1185">Reference proteome</keyword>
<proteinExistence type="predicted"/>
<gene>
    <name evidence="2" type="ORF">GCM10009843_35480</name>
</gene>
<dbReference type="Gene3D" id="1.20.1260.100">
    <property type="entry name" value="TspO/MBR protein"/>
    <property type="match status" value="1"/>
</dbReference>
<evidence type="ECO:0000313" key="3">
    <source>
        <dbReference type="Proteomes" id="UP001500575"/>
    </source>
</evidence>
<feature type="transmembrane region" description="Helical" evidence="1">
    <location>
        <begin position="152"/>
        <end position="173"/>
    </location>
</feature>